<organism evidence="2 3">
    <name type="scientific">candidate division WWE3 bacterium GW2011_GWB1_44_4</name>
    <dbReference type="NCBI Taxonomy" id="1619116"/>
    <lineage>
        <taxon>Bacteria</taxon>
        <taxon>Katanobacteria</taxon>
    </lineage>
</organism>
<dbReference type="AlphaFoldDB" id="A0A0G1LHX5"/>
<protein>
    <submittedName>
        <fullName evidence="2">Protein translocase subunit SecA</fullName>
    </submittedName>
</protein>
<gene>
    <name evidence="2" type="ORF">UW65_C0045G0001</name>
</gene>
<dbReference type="SUPFAM" id="SSF103642">
    <property type="entry name" value="Sec-C motif"/>
    <property type="match status" value="1"/>
</dbReference>
<dbReference type="EMBL" id="LCJD01000045">
    <property type="protein sequence ID" value="KKT68372.1"/>
    <property type="molecule type" value="Genomic_DNA"/>
</dbReference>
<dbReference type="PANTHER" id="PTHR33747">
    <property type="entry name" value="UPF0225 PROTEIN SCO1677"/>
    <property type="match status" value="1"/>
</dbReference>
<dbReference type="Gene3D" id="3.10.450.50">
    <property type="match status" value="1"/>
</dbReference>
<evidence type="ECO:0000313" key="3">
    <source>
        <dbReference type="Proteomes" id="UP000034783"/>
    </source>
</evidence>
<comment type="caution">
    <text evidence="2">The sequence shown here is derived from an EMBL/GenBank/DDBJ whole genome shotgun (WGS) entry which is preliminary data.</text>
</comment>
<name>A0A0G1LHX5_UNCKA</name>
<sequence length="41" mass="4303">EDAPKSAIKVEEVRSGAAKVGRNDPCPCGSGKKYKNCHGKS</sequence>
<feature type="non-terminal residue" evidence="2">
    <location>
        <position position="1"/>
    </location>
</feature>
<reference evidence="2 3" key="1">
    <citation type="journal article" date="2015" name="Nature">
        <title>rRNA introns, odd ribosomes, and small enigmatic genomes across a large radiation of phyla.</title>
        <authorList>
            <person name="Brown C.T."/>
            <person name="Hug L.A."/>
            <person name="Thomas B.C."/>
            <person name="Sharon I."/>
            <person name="Castelle C.J."/>
            <person name="Singh A."/>
            <person name="Wilkins M.J."/>
            <person name="Williams K.H."/>
            <person name="Banfield J.F."/>
        </authorList>
    </citation>
    <scope>NUCLEOTIDE SEQUENCE [LARGE SCALE GENOMIC DNA]</scope>
</reference>
<evidence type="ECO:0000256" key="1">
    <source>
        <dbReference type="SAM" id="MobiDB-lite"/>
    </source>
</evidence>
<dbReference type="PANTHER" id="PTHR33747:SF1">
    <property type="entry name" value="ADENYLATE CYCLASE-ASSOCIATED CAP C-TERMINAL DOMAIN-CONTAINING PROTEIN"/>
    <property type="match status" value="1"/>
</dbReference>
<dbReference type="Proteomes" id="UP000034783">
    <property type="component" value="Unassembled WGS sequence"/>
</dbReference>
<dbReference type="PATRIC" id="fig|1619116.3.peg.500"/>
<dbReference type="InterPro" id="IPR004027">
    <property type="entry name" value="SEC_C_motif"/>
</dbReference>
<dbReference type="Pfam" id="PF02810">
    <property type="entry name" value="SEC-C"/>
    <property type="match status" value="1"/>
</dbReference>
<accession>A0A0G1LHX5</accession>
<feature type="region of interest" description="Disordered" evidence="1">
    <location>
        <begin position="1"/>
        <end position="23"/>
    </location>
</feature>
<evidence type="ECO:0000313" key="2">
    <source>
        <dbReference type="EMBL" id="KKT68372.1"/>
    </source>
</evidence>
<proteinExistence type="predicted"/>